<feature type="compositionally biased region" description="Basic and acidic residues" evidence="10">
    <location>
        <begin position="815"/>
        <end position="824"/>
    </location>
</feature>
<name>A0A6P8KTU8_DROMA</name>
<dbReference type="Proteomes" id="UP000515162">
    <property type="component" value="Chromosome 2L"/>
</dbReference>
<dbReference type="GeneID" id="117150850"/>
<feature type="transmembrane region" description="Helical" evidence="11">
    <location>
        <begin position="254"/>
        <end position="272"/>
    </location>
</feature>
<proteinExistence type="inferred from homology"/>
<accession>A0A6P8KTU8</accession>
<feature type="compositionally biased region" description="Acidic residues" evidence="10">
    <location>
        <begin position="1324"/>
        <end position="1350"/>
    </location>
</feature>
<keyword evidence="5" id="KW-0915">Sodium</keyword>
<feature type="compositionally biased region" description="Basic and acidic residues" evidence="10">
    <location>
        <begin position="160"/>
        <end position="178"/>
    </location>
</feature>
<feature type="compositionally biased region" description="Basic residues" evidence="10">
    <location>
        <begin position="804"/>
        <end position="814"/>
    </location>
</feature>
<feature type="region of interest" description="Disordered" evidence="10">
    <location>
        <begin position="1323"/>
        <end position="1396"/>
    </location>
</feature>
<feature type="transmembrane region" description="Helical" evidence="11">
    <location>
        <begin position="510"/>
        <end position="533"/>
    </location>
</feature>
<dbReference type="GO" id="GO:0015386">
    <property type="term" value="F:potassium:proton antiporter activity"/>
    <property type="evidence" value="ECO:0007669"/>
    <property type="project" value="TreeGrafter"/>
</dbReference>
<feature type="transmembrane region" description="Helical" evidence="11">
    <location>
        <begin position="284"/>
        <end position="304"/>
    </location>
</feature>
<gene>
    <name evidence="14" type="primary">LOC117150850</name>
</gene>
<keyword evidence="3 9" id="KW-0812">Transmembrane</keyword>
<evidence type="ECO:0000256" key="3">
    <source>
        <dbReference type="ARBA" id="ARBA00022692"/>
    </source>
</evidence>
<feature type="compositionally biased region" description="Low complexity" evidence="10">
    <location>
        <begin position="1362"/>
        <end position="1383"/>
    </location>
</feature>
<dbReference type="RefSeq" id="XP_033173815.1">
    <property type="nucleotide sequence ID" value="XM_033317924.1"/>
</dbReference>
<dbReference type="InterPro" id="IPR004709">
    <property type="entry name" value="NaH_exchanger"/>
</dbReference>
<dbReference type="Pfam" id="PF00999">
    <property type="entry name" value="Na_H_Exchanger"/>
    <property type="match status" value="1"/>
</dbReference>
<evidence type="ECO:0000313" key="13">
    <source>
        <dbReference type="Proteomes" id="UP000515162"/>
    </source>
</evidence>
<feature type="region of interest" description="Disordered" evidence="10">
    <location>
        <begin position="49"/>
        <end position="86"/>
    </location>
</feature>
<dbReference type="GO" id="GO:0051453">
    <property type="term" value="P:regulation of intracellular pH"/>
    <property type="evidence" value="ECO:0007669"/>
    <property type="project" value="TreeGrafter"/>
</dbReference>
<comment type="subcellular location">
    <subcellularLocation>
        <location evidence="1">Membrane</location>
        <topology evidence="1">Multi-pass membrane protein</topology>
    </subcellularLocation>
</comment>
<evidence type="ECO:0000256" key="4">
    <source>
        <dbReference type="ARBA" id="ARBA00022989"/>
    </source>
</evidence>
<feature type="region of interest" description="Disordered" evidence="10">
    <location>
        <begin position="959"/>
        <end position="995"/>
    </location>
</feature>
<feature type="region of interest" description="Disordered" evidence="10">
    <location>
        <begin position="1165"/>
        <end position="1267"/>
    </location>
</feature>
<dbReference type="PANTHER" id="PTHR10110">
    <property type="entry name" value="SODIUM/HYDROGEN EXCHANGER"/>
    <property type="match status" value="1"/>
</dbReference>
<feature type="region of interest" description="Disordered" evidence="10">
    <location>
        <begin position="801"/>
        <end position="837"/>
    </location>
</feature>
<feature type="transmembrane region" description="Helical" evidence="11">
    <location>
        <begin position="324"/>
        <end position="343"/>
    </location>
</feature>
<dbReference type="Gene3D" id="6.10.250.1040">
    <property type="match status" value="1"/>
</dbReference>
<evidence type="ECO:0000256" key="5">
    <source>
        <dbReference type="ARBA" id="ARBA00023053"/>
    </source>
</evidence>
<keyword evidence="13" id="KW-1185">Reference proteome</keyword>
<evidence type="ECO:0000256" key="11">
    <source>
        <dbReference type="SAM" id="Phobius"/>
    </source>
</evidence>
<dbReference type="Gene3D" id="6.10.140.1330">
    <property type="match status" value="1"/>
</dbReference>
<dbReference type="InterPro" id="IPR006153">
    <property type="entry name" value="Cation/H_exchanger_TM"/>
</dbReference>
<dbReference type="PANTHER" id="PTHR10110:SF98">
    <property type="entry name" value="SODIUM_HYDROGEN EXCHANGER"/>
    <property type="match status" value="1"/>
</dbReference>
<dbReference type="InterPro" id="IPR018422">
    <property type="entry name" value="Cation/H_exchanger_CPA1"/>
</dbReference>
<reference evidence="14" key="1">
    <citation type="submission" date="2025-08" db="UniProtKB">
        <authorList>
            <consortium name="RefSeq"/>
        </authorList>
    </citation>
    <scope>IDENTIFICATION</scope>
    <source>
        <strain evidence="14">Mau12</strain>
        <tissue evidence="14">Whole Body</tissue>
    </source>
</reference>
<evidence type="ECO:0000256" key="7">
    <source>
        <dbReference type="ARBA" id="ARBA00023136"/>
    </source>
</evidence>
<feature type="compositionally biased region" description="Low complexity" evidence="10">
    <location>
        <begin position="1180"/>
        <end position="1220"/>
    </location>
</feature>
<feature type="transmembrane region" description="Helical" evidence="11">
    <location>
        <begin position="424"/>
        <end position="440"/>
    </location>
</feature>
<feature type="transmembrane region" description="Helical" evidence="11">
    <location>
        <begin position="393"/>
        <end position="417"/>
    </location>
</feature>
<feature type="compositionally biased region" description="Polar residues" evidence="10">
    <location>
        <begin position="1068"/>
        <end position="1091"/>
    </location>
</feature>
<feature type="transmembrane region" description="Helical" evidence="11">
    <location>
        <begin position="446"/>
        <end position="465"/>
    </location>
</feature>
<evidence type="ECO:0000256" key="10">
    <source>
        <dbReference type="SAM" id="MobiDB-lite"/>
    </source>
</evidence>
<dbReference type="GO" id="GO:0098719">
    <property type="term" value="P:sodium ion import across plasma membrane"/>
    <property type="evidence" value="ECO:0007669"/>
    <property type="project" value="TreeGrafter"/>
</dbReference>
<feature type="compositionally biased region" description="Polar residues" evidence="10">
    <location>
        <begin position="825"/>
        <end position="837"/>
    </location>
</feature>
<evidence type="ECO:0000256" key="9">
    <source>
        <dbReference type="RuleBase" id="RU003722"/>
    </source>
</evidence>
<keyword evidence="7 11" id="KW-0472">Membrane</keyword>
<dbReference type="PRINTS" id="PR01084">
    <property type="entry name" value="NAHEXCHNGR"/>
</dbReference>
<feature type="compositionally biased region" description="Basic and acidic residues" evidence="10">
    <location>
        <begin position="962"/>
        <end position="980"/>
    </location>
</feature>
<feature type="transmembrane region" description="Helical" evidence="11">
    <location>
        <begin position="221"/>
        <end position="242"/>
    </location>
</feature>
<evidence type="ECO:0000256" key="6">
    <source>
        <dbReference type="ARBA" id="ARBA00023065"/>
    </source>
</evidence>
<dbReference type="GO" id="GO:0015385">
    <property type="term" value="F:sodium:proton antiporter activity"/>
    <property type="evidence" value="ECO:0007669"/>
    <property type="project" value="InterPro"/>
</dbReference>
<keyword evidence="2 9" id="KW-0813">Transport</keyword>
<comment type="similarity">
    <text evidence="9">Belongs to the monovalent cation:proton antiporter 1 (CPA1) transporter (TC 2.A.36) family.</text>
</comment>
<feature type="transmembrane region" description="Helical" evidence="11">
    <location>
        <begin position="350"/>
        <end position="373"/>
    </location>
</feature>
<feature type="region of interest" description="Disordered" evidence="10">
    <location>
        <begin position="1045"/>
        <end position="1131"/>
    </location>
</feature>
<keyword evidence="8 9" id="KW-0739">Sodium transport</keyword>
<dbReference type="CTD" id="35376"/>
<feature type="compositionally biased region" description="Basic and acidic residues" evidence="10">
    <location>
        <begin position="62"/>
        <end position="78"/>
    </location>
</feature>
<evidence type="ECO:0000256" key="8">
    <source>
        <dbReference type="ARBA" id="ARBA00023201"/>
    </source>
</evidence>
<evidence type="ECO:0000256" key="1">
    <source>
        <dbReference type="ARBA" id="ARBA00004141"/>
    </source>
</evidence>
<organism evidence="13 14">
    <name type="scientific">Drosophila mauritiana</name>
    <name type="common">Fruit fly</name>
    <dbReference type="NCBI Taxonomy" id="7226"/>
    <lineage>
        <taxon>Eukaryota</taxon>
        <taxon>Metazoa</taxon>
        <taxon>Ecdysozoa</taxon>
        <taxon>Arthropoda</taxon>
        <taxon>Hexapoda</taxon>
        <taxon>Insecta</taxon>
        <taxon>Pterygota</taxon>
        <taxon>Neoptera</taxon>
        <taxon>Endopterygota</taxon>
        <taxon>Diptera</taxon>
        <taxon>Brachycera</taxon>
        <taxon>Muscomorpha</taxon>
        <taxon>Ephydroidea</taxon>
        <taxon>Drosophilidae</taxon>
        <taxon>Drosophila</taxon>
        <taxon>Sophophora</taxon>
    </lineage>
</organism>
<evidence type="ECO:0000313" key="14">
    <source>
        <dbReference type="RefSeq" id="XP_033173815.1"/>
    </source>
</evidence>
<evidence type="ECO:0000256" key="2">
    <source>
        <dbReference type="ARBA" id="ARBA00022448"/>
    </source>
</evidence>
<feature type="transmembrane region" description="Helical" evidence="11">
    <location>
        <begin position="578"/>
        <end position="601"/>
    </location>
</feature>
<feature type="transmembrane region" description="Helical" evidence="11">
    <location>
        <begin position="477"/>
        <end position="498"/>
    </location>
</feature>
<keyword evidence="9" id="KW-0050">Antiport</keyword>
<protein>
    <recommendedName>
        <fullName evidence="9">Sodium/hydrogen exchanger</fullName>
    </recommendedName>
</protein>
<feature type="region of interest" description="Disordered" evidence="10">
    <location>
        <begin position="158"/>
        <end position="178"/>
    </location>
</feature>
<evidence type="ECO:0000259" key="12">
    <source>
        <dbReference type="Pfam" id="PF00999"/>
    </source>
</evidence>
<keyword evidence="4 11" id="KW-1133">Transmembrane helix</keyword>
<feature type="domain" description="Cation/H+ exchanger transmembrane" evidence="12">
    <location>
        <begin position="203"/>
        <end position="602"/>
    </location>
</feature>
<dbReference type="GO" id="GO:0005886">
    <property type="term" value="C:plasma membrane"/>
    <property type="evidence" value="ECO:0007669"/>
    <property type="project" value="TreeGrafter"/>
</dbReference>
<dbReference type="NCBIfam" id="TIGR00840">
    <property type="entry name" value="b_cpa1"/>
    <property type="match status" value="1"/>
</dbReference>
<sequence>MSIRTEQDYDSATPALQQQMNLARRACWRIKSSSSESLFKSKASAITDTSANQIDAEAPPPPRDETKTRIEPQTEPAKRNSSCTSSDWRGMFSKRTLLICALALILGIAQARPNTSAVGVAPGKVSQDIVDAVTQLNLGQSAPMDAVDVGLDPTPSVRVPRAEPLKSGDEDAKGDEGHKMERYPLSSVDFARVKTPFIIGIWILSASIAKIGFHMTPKLHLIFPESCLLIVVGVVIGVVLYFCTDVAVSPLTPNTFFFYMLPPIILDAGYFMPNRLFFDNLGTILLMAVVGTIFNIATIGGSLYACGKMGIYGESETPGLMDVFLFASLISAVDPVAVLAVFEEIHVNEILYIVVFGESLLNDAVTVVMYHMMESYNEIGLDKIIAQDIASGVGSFFVVALGGTAIGIIWGFLTGLVTRFTDHVRVIEPIFIFVMAYLAYLNAEIFHMSGILAITFCGITMKNYVESNISQKSHTTVKYALKMLSSSAETIIFMFLGVATVNNMHVWNTWFVVLTIAFCSVFRVIGVILLSALANRFRLHKLSRVDQFVMSYGGLRGAVAFALVLLVDENVVKQKNMFVTTTIAVIYFTVFLQGITIKPLVKILNVKRANKRKPTMNERIHERFMDHLMAGIEDIVGKTGNYNVRDKFKRFDNRFIRPLLIRDLKGAEPKIIETYSKLTMRDAMEVMRRNPSTIGQMTGTESMSALFRNYTNNYIGGSPSLTNLDNTCSRNLDMAELDYNPSKKDLTDARIHHLLAEELKPYRRASIQMHRRLSYSRHAVDDRDLSTQVNYKMQMNFRRMFNDRKHHKRSKRGASNKEAKENVKQNHVSFHDFQQNGTTKQLTNDYINNVLNETAEECQQNPNEINVVGPSDDWDDGLTFTAKSSPDSDRANNNSLIAHIQNLPGFDASKARIVVQHYAPKADDNPDTDIESPEQAIGPTAAELILPWRRDRSYQSIVAEHPIPEEDRNLSRESDGERRVATPTATESQLPWKRQGDECTDAVQQNEFPAWASNKEYLAYNSPSATFLGGINKPKQPKSVIGLFRRESSSSKAGSVGIGSTGAMDSAASGSDTMVVPMSSQPSNAPSTSMHNPRLDKRSQSISSSSLGAGAHQLGPDGHSGPFPVTASHRRNVRRGSMLELSGLIATGRRPSRILQFSPGATNLLGSAMIPSPSPPPPTTSTTTTTTVKPTSTSTTKNNNTNNSTDTTSASATNSTPSSPKSEDSATYTYHAKDTIPEESSYQHGHSKSLCEPADSDEWDGAPLSAAGGANSELLMRMSGREPLLPRPSNTPRAQIRRMNAGAVGGTGVTQAGRKNQVTKALLDYEDSETDSDENDDDEDEDFDSYDDENIVVTTFTTPATGRRPGSSPGSGSEANTATTTTTSIRLTRNNDESII</sequence>
<keyword evidence="6 9" id="KW-0406">Ion transport</keyword>